<reference evidence="2" key="1">
    <citation type="submission" date="2020-03" db="EMBL/GenBank/DDBJ databases">
        <title>A high-quality chromosome-level genome assembly of a woody plant with both climbing and erect habits, Rhamnella rubrinervis.</title>
        <authorList>
            <person name="Lu Z."/>
            <person name="Yang Y."/>
            <person name="Zhu X."/>
            <person name="Sun Y."/>
        </authorList>
    </citation>
    <scope>NUCLEOTIDE SEQUENCE</scope>
    <source>
        <strain evidence="2">BYM</strain>
        <tissue evidence="2">Leaf</tissue>
    </source>
</reference>
<dbReference type="OrthoDB" id="1219048at2759"/>
<evidence type="ECO:0000313" key="3">
    <source>
        <dbReference type="Proteomes" id="UP000796880"/>
    </source>
</evidence>
<dbReference type="Pfam" id="PF03478">
    <property type="entry name" value="Beta-prop_KIB1-4"/>
    <property type="match status" value="1"/>
</dbReference>
<protein>
    <recommendedName>
        <fullName evidence="1">KIB1-4 beta-propeller domain-containing protein</fullName>
    </recommendedName>
</protein>
<evidence type="ECO:0000259" key="1">
    <source>
        <dbReference type="Pfam" id="PF03478"/>
    </source>
</evidence>
<dbReference type="Proteomes" id="UP000796880">
    <property type="component" value="Unassembled WGS sequence"/>
</dbReference>
<keyword evidence="3" id="KW-1185">Reference proteome</keyword>
<name>A0A8K0GR19_9ROSA</name>
<dbReference type="InterPro" id="IPR050942">
    <property type="entry name" value="F-box_BR-signaling"/>
</dbReference>
<dbReference type="PANTHER" id="PTHR44259">
    <property type="entry name" value="OS07G0183000 PROTEIN-RELATED"/>
    <property type="match status" value="1"/>
</dbReference>
<dbReference type="EMBL" id="VOIH02000010">
    <property type="protein sequence ID" value="KAF3435294.1"/>
    <property type="molecule type" value="Genomic_DNA"/>
</dbReference>
<dbReference type="PANTHER" id="PTHR44259:SF93">
    <property type="entry name" value="PROTEIN, PUTATIVE (DUF295)-RELATED"/>
    <property type="match status" value="1"/>
</dbReference>
<comment type="caution">
    <text evidence="2">The sequence shown here is derived from an EMBL/GenBank/DDBJ whole genome shotgun (WGS) entry which is preliminary data.</text>
</comment>
<organism evidence="2 3">
    <name type="scientific">Rhamnella rubrinervis</name>
    <dbReference type="NCBI Taxonomy" id="2594499"/>
    <lineage>
        <taxon>Eukaryota</taxon>
        <taxon>Viridiplantae</taxon>
        <taxon>Streptophyta</taxon>
        <taxon>Embryophyta</taxon>
        <taxon>Tracheophyta</taxon>
        <taxon>Spermatophyta</taxon>
        <taxon>Magnoliopsida</taxon>
        <taxon>eudicotyledons</taxon>
        <taxon>Gunneridae</taxon>
        <taxon>Pentapetalae</taxon>
        <taxon>rosids</taxon>
        <taxon>fabids</taxon>
        <taxon>Rosales</taxon>
        <taxon>Rhamnaceae</taxon>
        <taxon>rhamnoid group</taxon>
        <taxon>Rhamneae</taxon>
        <taxon>Rhamnella</taxon>
    </lineage>
</organism>
<dbReference type="AlphaFoldDB" id="A0A8K0GR19"/>
<evidence type="ECO:0000313" key="2">
    <source>
        <dbReference type="EMBL" id="KAF3435294.1"/>
    </source>
</evidence>
<accession>A0A8K0GR19</accession>
<feature type="domain" description="KIB1-4 beta-propeller" evidence="1">
    <location>
        <begin position="51"/>
        <end position="325"/>
    </location>
</feature>
<sequence>MGNMSSVRSCLPLSCLLRDDEEEEKQHQLPWLIVNLRESSNVNWYMEKRLYNVTTNQVSNFVIPCLSLDGKSQFRCSIRGWWFFMDNTNKYALTAFNPLSSSIIHLPPFDDYRFSDLQMIMLPKDPLLESNFEVLAMSWSTEFAHFKSGNESWTFLDSGVWKNFSFASLIFSKDRLLAAHLCNFASKMTLLHLDVDGGAIKLVREIASMPCLQCCESEDEELNVYLVETTKGDVLAVHRYSDCSEVQGCFEILMTYRVYKLISCHSHDDVEDFQFIHVKDLDGESIFLENASRNGISVLASDYRGCIPNSIYYASYLPDNEIEVFHMEDESLSKCFIPPQYIRETFTCWMYPPP</sequence>
<dbReference type="InterPro" id="IPR005174">
    <property type="entry name" value="KIB1-4_b-propeller"/>
</dbReference>
<proteinExistence type="predicted"/>
<gene>
    <name evidence="2" type="ORF">FNV43_RR22381</name>
</gene>